<feature type="domain" description="SSD" evidence="8">
    <location>
        <begin position="277"/>
        <end position="402"/>
    </location>
</feature>
<evidence type="ECO:0000259" key="8">
    <source>
        <dbReference type="PROSITE" id="PS50156"/>
    </source>
</evidence>
<reference evidence="9 10" key="1">
    <citation type="submission" date="2020-08" db="EMBL/GenBank/DDBJ databases">
        <title>Genomic Encyclopedia of Type Strains, Phase IV (KMG-IV): sequencing the most valuable type-strain genomes for metagenomic binning, comparative biology and taxonomic classification.</title>
        <authorList>
            <person name="Goeker M."/>
        </authorList>
    </citation>
    <scope>NUCLEOTIDE SEQUENCE [LARGE SCALE GENOMIC DNA]</scope>
    <source>
        <strain evidence="9 10">DSM 25701</strain>
    </source>
</reference>
<evidence type="ECO:0000256" key="7">
    <source>
        <dbReference type="SAM" id="Phobius"/>
    </source>
</evidence>
<proteinExistence type="inferred from homology"/>
<dbReference type="Pfam" id="PF03176">
    <property type="entry name" value="MMPL"/>
    <property type="match status" value="2"/>
</dbReference>
<dbReference type="PROSITE" id="PS50156">
    <property type="entry name" value="SSD"/>
    <property type="match status" value="2"/>
</dbReference>
<evidence type="ECO:0000256" key="3">
    <source>
        <dbReference type="ARBA" id="ARBA00022475"/>
    </source>
</evidence>
<dbReference type="InterPro" id="IPR050545">
    <property type="entry name" value="Mycobact_MmpL"/>
</dbReference>
<sequence length="818" mass="89633">MGIQNNKFVDRVDQLFGHIAEWAVHHRVVVLVLSLLMLGLGLYFASMVKSDNSLDAYFDKSDPAYIAYSEYLDEFLSDEVTYIVYRVPNREHGPFNIEAMSQIAQLSQAFADEVPYVRDVVSLPTVEFIRADGDSITVDELMVEFPETQAELLALREEVLSRPLYVNYLINAKADYAAIILEMERSSVDPLEDIIFDEALGNQLENLYPQVSDNKIREILARSEYSGIEFFVTGDVPMNSAYNHVFMEDAAIGTAVTLLVLAILSSILFRASLLALLGPLAVVVLSIIMVMGMMGAFGWVLGLFFGIVPTLICAVGVAQSVHILLEFQRAHAETGDRQASVKAAIAKVGGACLLASITTAVGFLVMAVSQLKVLSEMALYAASGVVFTFVLSMTLLVVVLSFGKSSPSSGEARAAKQNPAKSTVLPIVMRIVEVCITANLKRPLTLVVLGAGVLLVSLVGLTQIKVDFNFLEDFKPHIEWRQDTELAESVMGGILNVTYIVDTNDSEGVKRPDVLKAIEGIQQFAESQALVKKAYSVVDVQKDLNRSFHGDDPAWYRLPEERDLIAQYFLVYEISGGEELQEFVSQDYSRTVMELRVEMTGSAAITELLNTIDQYIAANPIPDAQIRKTGIGLMWVKMGEYIADTQLYGYSLLFIMVAGFLCLAFGSVKVGMLAMIPNLAPVVVVLGVMGWLGIHLDYMKLLLATIAIGIAVDDTLHLVIRFRRCFLHSGNYRRALEDSMRDVGPALLITTVILFGAFSCYLLSNMAIISSFGVLLCLAISVALLADMLFMPALLLLTKPFGPEFEPGDTAAAARIAG</sequence>
<keyword evidence="4 7" id="KW-0812">Transmembrane</keyword>
<feature type="transmembrane region" description="Helical" evidence="7">
    <location>
        <begin position="672"/>
        <end position="694"/>
    </location>
</feature>
<feature type="transmembrane region" description="Helical" evidence="7">
    <location>
        <begin position="276"/>
        <end position="297"/>
    </location>
</feature>
<dbReference type="InterPro" id="IPR000731">
    <property type="entry name" value="SSD"/>
</dbReference>
<evidence type="ECO:0000313" key="10">
    <source>
        <dbReference type="Proteomes" id="UP000536640"/>
    </source>
</evidence>
<feature type="domain" description="SSD" evidence="8">
    <location>
        <begin position="670"/>
        <end position="797"/>
    </location>
</feature>
<evidence type="ECO:0000256" key="5">
    <source>
        <dbReference type="ARBA" id="ARBA00022989"/>
    </source>
</evidence>
<organism evidence="9 10">
    <name type="scientific">Zhongshania antarctica</name>
    <dbReference type="NCBI Taxonomy" id="641702"/>
    <lineage>
        <taxon>Bacteria</taxon>
        <taxon>Pseudomonadati</taxon>
        <taxon>Pseudomonadota</taxon>
        <taxon>Gammaproteobacteria</taxon>
        <taxon>Cellvibrionales</taxon>
        <taxon>Spongiibacteraceae</taxon>
        <taxon>Zhongshania</taxon>
    </lineage>
</organism>
<comment type="similarity">
    <text evidence="2">Belongs to the resistance-nodulation-cell division (RND) (TC 2.A.6) family. MmpL subfamily.</text>
</comment>
<feature type="transmembrane region" description="Helical" evidence="7">
    <location>
        <begin position="303"/>
        <end position="325"/>
    </location>
</feature>
<dbReference type="AlphaFoldDB" id="A0A840R2K2"/>
<feature type="transmembrane region" description="Helical" evidence="7">
    <location>
        <begin position="743"/>
        <end position="763"/>
    </location>
</feature>
<comment type="subcellular location">
    <subcellularLocation>
        <location evidence="1">Cell membrane</location>
        <topology evidence="1">Multi-pass membrane protein</topology>
    </subcellularLocation>
</comment>
<dbReference type="GO" id="GO:0005886">
    <property type="term" value="C:plasma membrane"/>
    <property type="evidence" value="ECO:0007669"/>
    <property type="project" value="UniProtKB-SubCell"/>
</dbReference>
<evidence type="ECO:0000313" key="9">
    <source>
        <dbReference type="EMBL" id="MBB5186833.1"/>
    </source>
</evidence>
<feature type="transmembrane region" description="Helical" evidence="7">
    <location>
        <begin position="775"/>
        <end position="797"/>
    </location>
</feature>
<dbReference type="Gene3D" id="1.20.1640.10">
    <property type="entry name" value="Multidrug efflux transporter AcrB transmembrane domain"/>
    <property type="match status" value="2"/>
</dbReference>
<feature type="transmembrane region" description="Helical" evidence="7">
    <location>
        <begin position="647"/>
        <end position="666"/>
    </location>
</feature>
<protein>
    <recommendedName>
        <fullName evidence="8">SSD domain-containing protein</fullName>
    </recommendedName>
</protein>
<evidence type="ECO:0000256" key="6">
    <source>
        <dbReference type="ARBA" id="ARBA00023136"/>
    </source>
</evidence>
<keyword evidence="5 7" id="KW-1133">Transmembrane helix</keyword>
<dbReference type="PANTHER" id="PTHR33406:SF6">
    <property type="entry name" value="MEMBRANE PROTEIN YDGH-RELATED"/>
    <property type="match status" value="1"/>
</dbReference>
<feature type="transmembrane region" description="Helical" evidence="7">
    <location>
        <begin position="378"/>
        <end position="402"/>
    </location>
</feature>
<feature type="transmembrane region" description="Helical" evidence="7">
    <location>
        <begin position="345"/>
        <end position="366"/>
    </location>
</feature>
<evidence type="ECO:0000256" key="4">
    <source>
        <dbReference type="ARBA" id="ARBA00022692"/>
    </source>
</evidence>
<dbReference type="InterPro" id="IPR004869">
    <property type="entry name" value="MMPL_dom"/>
</dbReference>
<comment type="caution">
    <text evidence="9">The sequence shown here is derived from an EMBL/GenBank/DDBJ whole genome shotgun (WGS) entry which is preliminary data.</text>
</comment>
<keyword evidence="3" id="KW-1003">Cell membrane</keyword>
<dbReference type="RefSeq" id="WP_184461596.1">
    <property type="nucleotide sequence ID" value="NZ_JACHHW010000003.1"/>
</dbReference>
<keyword evidence="10" id="KW-1185">Reference proteome</keyword>
<evidence type="ECO:0000256" key="1">
    <source>
        <dbReference type="ARBA" id="ARBA00004651"/>
    </source>
</evidence>
<dbReference type="SUPFAM" id="SSF82866">
    <property type="entry name" value="Multidrug efflux transporter AcrB transmembrane domain"/>
    <property type="match status" value="2"/>
</dbReference>
<dbReference type="EMBL" id="JACHHW010000003">
    <property type="protein sequence ID" value="MBB5186833.1"/>
    <property type="molecule type" value="Genomic_DNA"/>
</dbReference>
<evidence type="ECO:0000256" key="2">
    <source>
        <dbReference type="ARBA" id="ARBA00010157"/>
    </source>
</evidence>
<dbReference type="Proteomes" id="UP000536640">
    <property type="component" value="Unassembled WGS sequence"/>
</dbReference>
<feature type="transmembrane region" description="Helical" evidence="7">
    <location>
        <begin position="250"/>
        <end position="269"/>
    </location>
</feature>
<gene>
    <name evidence="9" type="ORF">HNQ57_001096</name>
</gene>
<keyword evidence="6 7" id="KW-0472">Membrane</keyword>
<dbReference type="PANTHER" id="PTHR33406">
    <property type="entry name" value="MEMBRANE PROTEIN MJ1562-RELATED"/>
    <property type="match status" value="1"/>
</dbReference>
<accession>A0A840R2K2</accession>
<feature type="transmembrane region" description="Helical" evidence="7">
    <location>
        <begin position="701"/>
        <end position="723"/>
    </location>
</feature>
<feature type="transmembrane region" description="Helical" evidence="7">
    <location>
        <begin position="28"/>
        <end position="45"/>
    </location>
</feature>
<name>A0A840R2K2_9GAMM</name>